<keyword evidence="2" id="KW-1185">Reference proteome</keyword>
<dbReference type="Proteomes" id="UP000234323">
    <property type="component" value="Unassembled WGS sequence"/>
</dbReference>
<sequence>MDNNYIFQDDENFLKNLLNNFYNKIIETNDFNNFEKIFCEWIKSEIEINNYENYNYILNMIENHKESKFWFTSLIGFFYNFGIGCKLNKEKALDFYLLVIDNEKIEIDFSNENFN</sequence>
<dbReference type="AlphaFoldDB" id="A0A2I1HBD5"/>
<gene>
    <name evidence="1" type="ORF">RhiirA4_476282</name>
</gene>
<evidence type="ECO:0000313" key="1">
    <source>
        <dbReference type="EMBL" id="PKY56187.1"/>
    </source>
</evidence>
<comment type="caution">
    <text evidence="1">The sequence shown here is derived from an EMBL/GenBank/DDBJ whole genome shotgun (WGS) entry which is preliminary data.</text>
</comment>
<accession>A0A2I1HBD5</accession>
<evidence type="ECO:0000313" key="2">
    <source>
        <dbReference type="Proteomes" id="UP000234323"/>
    </source>
</evidence>
<name>A0A2I1HBD5_9GLOM</name>
<dbReference type="EMBL" id="LLXI01002093">
    <property type="protein sequence ID" value="PKY56187.1"/>
    <property type="molecule type" value="Genomic_DNA"/>
</dbReference>
<organism evidence="1 2">
    <name type="scientific">Rhizophagus irregularis</name>
    <dbReference type="NCBI Taxonomy" id="588596"/>
    <lineage>
        <taxon>Eukaryota</taxon>
        <taxon>Fungi</taxon>
        <taxon>Fungi incertae sedis</taxon>
        <taxon>Mucoromycota</taxon>
        <taxon>Glomeromycotina</taxon>
        <taxon>Glomeromycetes</taxon>
        <taxon>Glomerales</taxon>
        <taxon>Glomeraceae</taxon>
        <taxon>Rhizophagus</taxon>
    </lineage>
</organism>
<reference evidence="1 2" key="1">
    <citation type="submission" date="2015-10" db="EMBL/GenBank/DDBJ databases">
        <title>Genome analyses suggest a sexual origin of heterokaryosis in a supposedly ancient asexual fungus.</title>
        <authorList>
            <person name="Ropars J."/>
            <person name="Sedzielewska K."/>
            <person name="Noel J."/>
            <person name="Charron P."/>
            <person name="Farinelli L."/>
            <person name="Marton T."/>
            <person name="Kruger M."/>
            <person name="Pelin A."/>
            <person name="Brachmann A."/>
            <person name="Corradi N."/>
        </authorList>
    </citation>
    <scope>NUCLEOTIDE SEQUENCE [LARGE SCALE GENOMIC DNA]</scope>
    <source>
        <strain evidence="1 2">A4</strain>
    </source>
</reference>
<dbReference type="VEuPathDB" id="FungiDB:RhiirFUN_016647"/>
<protein>
    <submittedName>
        <fullName evidence="1">Uncharacterized protein</fullName>
    </submittedName>
</protein>
<feature type="non-terminal residue" evidence="1">
    <location>
        <position position="115"/>
    </location>
</feature>
<proteinExistence type="predicted"/>